<evidence type="ECO:0000256" key="2">
    <source>
        <dbReference type="ARBA" id="ARBA00022679"/>
    </source>
</evidence>
<dbReference type="Gene3D" id="3.90.550.10">
    <property type="entry name" value="Spore Coat Polysaccharide Biosynthesis Protein SpsA, Chain A"/>
    <property type="match status" value="1"/>
</dbReference>
<dbReference type="InterPro" id="IPR029044">
    <property type="entry name" value="Nucleotide-diphossugar_trans"/>
</dbReference>
<evidence type="ECO:0000259" key="3">
    <source>
        <dbReference type="Pfam" id="PF00535"/>
    </source>
</evidence>
<dbReference type="Pfam" id="PF00535">
    <property type="entry name" value="Glycos_transf_2"/>
    <property type="match status" value="1"/>
</dbReference>
<dbReference type="Proteomes" id="UP000260793">
    <property type="component" value="Unassembled WGS sequence"/>
</dbReference>
<evidence type="ECO:0000313" key="4">
    <source>
        <dbReference type="EMBL" id="RGK37409.1"/>
    </source>
</evidence>
<evidence type="ECO:0000313" key="5">
    <source>
        <dbReference type="Proteomes" id="UP000260793"/>
    </source>
</evidence>
<dbReference type="GO" id="GO:0016757">
    <property type="term" value="F:glycosyltransferase activity"/>
    <property type="evidence" value="ECO:0007669"/>
    <property type="project" value="UniProtKB-KW"/>
</dbReference>
<keyword evidence="1" id="KW-0328">Glycosyltransferase</keyword>
<organism evidence="4 5">
    <name type="scientific">[Ruminococcus] lactaris</name>
    <dbReference type="NCBI Taxonomy" id="46228"/>
    <lineage>
        <taxon>Bacteria</taxon>
        <taxon>Bacillati</taxon>
        <taxon>Bacillota</taxon>
        <taxon>Clostridia</taxon>
        <taxon>Lachnospirales</taxon>
        <taxon>Lachnospiraceae</taxon>
        <taxon>Mediterraneibacter</taxon>
    </lineage>
</organism>
<reference evidence="4 5" key="1">
    <citation type="submission" date="2018-08" db="EMBL/GenBank/DDBJ databases">
        <title>A genome reference for cultivated species of the human gut microbiota.</title>
        <authorList>
            <person name="Zou Y."/>
            <person name="Xue W."/>
            <person name="Luo G."/>
        </authorList>
    </citation>
    <scope>NUCLEOTIDE SEQUENCE [LARGE SCALE GENOMIC DNA]</scope>
    <source>
        <strain evidence="4 5">TF11-7</strain>
    </source>
</reference>
<name>A0A3E4LIP9_9FIRM</name>
<proteinExistence type="predicted"/>
<dbReference type="PANTHER" id="PTHR22916">
    <property type="entry name" value="GLYCOSYLTRANSFERASE"/>
    <property type="match status" value="1"/>
</dbReference>
<dbReference type="InterPro" id="IPR001173">
    <property type="entry name" value="Glyco_trans_2-like"/>
</dbReference>
<dbReference type="SUPFAM" id="SSF53448">
    <property type="entry name" value="Nucleotide-diphospho-sugar transferases"/>
    <property type="match status" value="1"/>
</dbReference>
<gene>
    <name evidence="4" type="ORF">DXD17_12365</name>
</gene>
<dbReference type="AlphaFoldDB" id="A0A3E4LIP9"/>
<evidence type="ECO:0000256" key="1">
    <source>
        <dbReference type="ARBA" id="ARBA00022676"/>
    </source>
</evidence>
<feature type="domain" description="Glycosyltransferase 2-like" evidence="3">
    <location>
        <begin position="5"/>
        <end position="167"/>
    </location>
</feature>
<keyword evidence="2 4" id="KW-0808">Transferase</keyword>
<dbReference type="RefSeq" id="WP_117688583.1">
    <property type="nucleotide sequence ID" value="NZ_QSQN01000039.1"/>
</dbReference>
<dbReference type="PANTHER" id="PTHR22916:SF51">
    <property type="entry name" value="GLYCOSYLTRANSFERASE EPSH-RELATED"/>
    <property type="match status" value="1"/>
</dbReference>
<sequence length="321" mass="37323">MPKVSVIIPIYNVKNYVKKSIESAINQTEKDIQIVLVDDGSSDGSGKICDQYAKMDDRIKVIHKENGGLSSARNTGTAFAVGKYVMFLDGDDYLKENAIERVLQVMEEYPSDFIQFMYQEVRDGDIPVIQTKFNKQYQVHTSKELFENLYKLGGVGASGATKLIKRELALQIPFENILHEDEMWCTRAFQKALNATYISDELYCYVMRNDSIIHSSFNRKKLDKFKVCETRIEVLNRLGYERLLSLEYNRLFGNILTLYREAKQANDSVALQEIKKEFINSQKNILTKANLTRKNKVIFKLMSINYQFIKLYYLYWKMKGF</sequence>
<dbReference type="CDD" id="cd00761">
    <property type="entry name" value="Glyco_tranf_GTA_type"/>
    <property type="match status" value="1"/>
</dbReference>
<comment type="caution">
    <text evidence="4">The sequence shown here is derived from an EMBL/GenBank/DDBJ whole genome shotgun (WGS) entry which is preliminary data.</text>
</comment>
<accession>A0A3E4LIP9</accession>
<dbReference type="EMBL" id="QSQN01000039">
    <property type="protein sequence ID" value="RGK37409.1"/>
    <property type="molecule type" value="Genomic_DNA"/>
</dbReference>
<protein>
    <submittedName>
        <fullName evidence="4">Glycosyltransferase family 2 protein</fullName>
    </submittedName>
</protein>